<keyword evidence="6" id="KW-0812">Transmembrane</keyword>
<evidence type="ECO:0000259" key="7">
    <source>
        <dbReference type="SMART" id="SM00900"/>
    </source>
</evidence>
<evidence type="ECO:0000313" key="9">
    <source>
        <dbReference type="Proteomes" id="UP000886890"/>
    </source>
</evidence>
<dbReference type="GO" id="GO:0022900">
    <property type="term" value="P:electron transport chain"/>
    <property type="evidence" value="ECO:0007669"/>
    <property type="project" value="UniProtKB-UniRule"/>
</dbReference>
<comment type="cofactor">
    <cofactor evidence="6">
        <name>FMN</name>
        <dbReference type="ChEBI" id="CHEBI:58210"/>
    </cofactor>
</comment>
<keyword evidence="4 6" id="KW-0288">FMN</keyword>
<dbReference type="NCBIfam" id="TIGR01947">
    <property type="entry name" value="rnfG"/>
    <property type="match status" value="1"/>
</dbReference>
<comment type="similarity">
    <text evidence="6">Belongs to the RnfG family.</text>
</comment>
<dbReference type="EC" id="7.-.-.-" evidence="6"/>
<gene>
    <name evidence="6" type="primary">rnfG</name>
    <name evidence="8" type="ORF">H9734_01070</name>
</gene>
<dbReference type="AlphaFoldDB" id="A0A9D1XB04"/>
<evidence type="ECO:0000256" key="5">
    <source>
        <dbReference type="ARBA" id="ARBA00022982"/>
    </source>
</evidence>
<reference evidence="8" key="1">
    <citation type="journal article" date="2021" name="PeerJ">
        <title>Extensive microbial diversity within the chicken gut microbiome revealed by metagenomics and culture.</title>
        <authorList>
            <person name="Gilroy R."/>
            <person name="Ravi A."/>
            <person name="Getino M."/>
            <person name="Pursley I."/>
            <person name="Horton D.L."/>
            <person name="Alikhan N.F."/>
            <person name="Baker D."/>
            <person name="Gharbi K."/>
            <person name="Hall N."/>
            <person name="Watson M."/>
            <person name="Adriaenssens E.M."/>
            <person name="Foster-Nyarko E."/>
            <person name="Jarju S."/>
            <person name="Secka A."/>
            <person name="Antonio M."/>
            <person name="Oren A."/>
            <person name="Chaudhuri R.R."/>
            <person name="La Ragione R."/>
            <person name="Hildebrand F."/>
            <person name="Pallen M.J."/>
        </authorList>
    </citation>
    <scope>NUCLEOTIDE SEQUENCE</scope>
    <source>
        <strain evidence="8">CHK183-1962</strain>
    </source>
</reference>
<dbReference type="GO" id="GO:0010181">
    <property type="term" value="F:FMN binding"/>
    <property type="evidence" value="ECO:0007669"/>
    <property type="project" value="InterPro"/>
</dbReference>
<keyword evidence="6" id="KW-0472">Membrane</keyword>
<dbReference type="EMBL" id="DXEK01000015">
    <property type="protein sequence ID" value="HIX76179.1"/>
    <property type="molecule type" value="Genomic_DNA"/>
</dbReference>
<keyword evidence="6" id="KW-1278">Translocase</keyword>
<dbReference type="InterPro" id="IPR010209">
    <property type="entry name" value="Ion_transpt_RnfG/RsxG"/>
</dbReference>
<dbReference type="GO" id="GO:0009055">
    <property type="term" value="F:electron transfer activity"/>
    <property type="evidence" value="ECO:0007669"/>
    <property type="project" value="InterPro"/>
</dbReference>
<evidence type="ECO:0000256" key="3">
    <source>
        <dbReference type="ARBA" id="ARBA00022630"/>
    </source>
</evidence>
<evidence type="ECO:0000256" key="2">
    <source>
        <dbReference type="ARBA" id="ARBA00022553"/>
    </source>
</evidence>
<comment type="subunit">
    <text evidence="6">The complex is composed of six subunits: RnfA, RnfB, RnfC, RnfD, RnfE and RnfG.</text>
</comment>
<dbReference type="PANTHER" id="PTHR36118">
    <property type="entry name" value="ION-TRANSLOCATING OXIDOREDUCTASE COMPLEX SUBUNIT G"/>
    <property type="match status" value="1"/>
</dbReference>
<dbReference type="HAMAP" id="MF_00479">
    <property type="entry name" value="RsxG_RnfG"/>
    <property type="match status" value="1"/>
</dbReference>
<organism evidence="8 9">
    <name type="scientific">Candidatus Fusicatenibacter merdavium</name>
    <dbReference type="NCBI Taxonomy" id="2838600"/>
    <lineage>
        <taxon>Bacteria</taxon>
        <taxon>Bacillati</taxon>
        <taxon>Bacillota</taxon>
        <taxon>Clostridia</taxon>
        <taxon>Lachnospirales</taxon>
        <taxon>Lachnospiraceae</taxon>
        <taxon>Fusicatenibacter</taxon>
    </lineage>
</organism>
<keyword evidence="6" id="KW-1133">Transmembrane helix</keyword>
<evidence type="ECO:0000313" key="8">
    <source>
        <dbReference type="EMBL" id="HIX76179.1"/>
    </source>
</evidence>
<dbReference type="InterPro" id="IPR007329">
    <property type="entry name" value="FMN-bd"/>
</dbReference>
<dbReference type="PIRSF" id="PIRSF006091">
    <property type="entry name" value="E_trnsport_RnfG"/>
    <property type="match status" value="1"/>
</dbReference>
<evidence type="ECO:0000256" key="4">
    <source>
        <dbReference type="ARBA" id="ARBA00022643"/>
    </source>
</evidence>
<dbReference type="Proteomes" id="UP000886890">
    <property type="component" value="Unassembled WGS sequence"/>
</dbReference>
<evidence type="ECO:0000256" key="1">
    <source>
        <dbReference type="ARBA" id="ARBA00022448"/>
    </source>
</evidence>
<accession>A0A9D1XB04</accession>
<feature type="domain" description="FMN-binding" evidence="7">
    <location>
        <begin position="106"/>
        <end position="195"/>
    </location>
</feature>
<dbReference type="Pfam" id="PF04205">
    <property type="entry name" value="FMN_bind"/>
    <property type="match status" value="1"/>
</dbReference>
<keyword evidence="1 6" id="KW-0813">Transport</keyword>
<keyword evidence="3 6" id="KW-0285">Flavoprotein</keyword>
<keyword evidence="5 6" id="KW-0249">Electron transport</keyword>
<sequence length="205" mass="21276">MSKILKDALALTAITVVIGLLLGVVYEVTKDPIAQQELKAKQEACEEVFPDAESFESVDISGDAETFRSALDEAGYTQDSIDEVYQALDASGELAGYVITVTSSEGYGGDIQFSMGVGMDGTTYGISFLSIDETAGLGMNANTDAFKSQFEDQNVSEFSYSKTGAAAEGEIDALSGATITTNAVTNGVNAGLCAFHVLSEGGIGG</sequence>
<keyword evidence="2 6" id="KW-0597">Phosphoprotein</keyword>
<comment type="caution">
    <text evidence="8">The sequence shown here is derived from an EMBL/GenBank/DDBJ whole genome shotgun (WGS) entry which is preliminary data.</text>
</comment>
<reference evidence="8" key="2">
    <citation type="submission" date="2021-04" db="EMBL/GenBank/DDBJ databases">
        <authorList>
            <person name="Gilroy R."/>
        </authorList>
    </citation>
    <scope>NUCLEOTIDE SEQUENCE</scope>
    <source>
        <strain evidence="8">CHK183-1962</strain>
    </source>
</reference>
<proteinExistence type="inferred from homology"/>
<comment type="subcellular location">
    <subcellularLocation>
        <location evidence="6">Cell membrane</location>
        <topology evidence="6">Single-pass membrane protein</topology>
    </subcellularLocation>
</comment>
<comment type="function">
    <text evidence="6">Part of a membrane-bound complex that couples electron transfer with translocation of ions across the membrane.</text>
</comment>
<protein>
    <recommendedName>
        <fullName evidence="6">Ion-translocating oxidoreductase complex subunit G</fullName>
        <ecNumber evidence="6">7.-.-.-</ecNumber>
    </recommendedName>
    <alternativeName>
        <fullName evidence="6">Rnf electron transport complex subunit G</fullName>
    </alternativeName>
</protein>
<dbReference type="GO" id="GO:0005886">
    <property type="term" value="C:plasma membrane"/>
    <property type="evidence" value="ECO:0007669"/>
    <property type="project" value="UniProtKB-SubCell"/>
</dbReference>
<name>A0A9D1XB04_9FIRM</name>
<keyword evidence="6" id="KW-1003">Cell membrane</keyword>
<evidence type="ECO:0000256" key="6">
    <source>
        <dbReference type="HAMAP-Rule" id="MF_00479"/>
    </source>
</evidence>
<dbReference type="PANTHER" id="PTHR36118:SF1">
    <property type="entry name" value="ION-TRANSLOCATING OXIDOREDUCTASE COMPLEX SUBUNIT G"/>
    <property type="match status" value="1"/>
</dbReference>
<feature type="modified residue" description="FMN phosphoryl threonine" evidence="6">
    <location>
        <position position="178"/>
    </location>
</feature>
<dbReference type="SMART" id="SM00900">
    <property type="entry name" value="FMN_bind"/>
    <property type="match status" value="1"/>
</dbReference>